<keyword evidence="3" id="KW-1185">Reference proteome</keyword>
<name>M3A6M8_PSEFD</name>
<dbReference type="GeneID" id="19341390"/>
<dbReference type="Proteomes" id="UP000016932">
    <property type="component" value="Unassembled WGS sequence"/>
</dbReference>
<gene>
    <name evidence="2" type="ORF">MYCFIDRAFT_78007</name>
</gene>
<keyword evidence="1" id="KW-0175">Coiled coil</keyword>
<protein>
    <submittedName>
        <fullName evidence="2">Uncharacterized protein</fullName>
    </submittedName>
</protein>
<sequence>MTDAPQTTCSTQVNSHAAVPLSSSASHSTFGIFTAEPSIGTRCPESQSVIIGRHKKAASRFQLQSAVTASFGWLTDLIAWVRNHFDANAQEPAIDQLFADDQRLYQGIMNYENGIRHLQQENTNLRQEFDGRVRQETQYLREQCHDRLQQERREQASLTESRMATLQKQHEAEMARKNEVIRKRDTEIGKLHNLAVRLEDTVAARDTQIVEYETRVQSQQEAIRDLQASAMKSLEAAYWAPDSAENIQRQMKDLMLDIEDWAERFSLLPLEILLEHERFGRVETHLKRSGCIGSLGKLEEAIVANEDLRQPGRASALMLSTIVSFEVFGTVFCSPFFAFAGTCGQQHELLQHADGDAAQSICELIRRGKPES</sequence>
<evidence type="ECO:0000256" key="1">
    <source>
        <dbReference type="SAM" id="Coils"/>
    </source>
</evidence>
<evidence type="ECO:0000313" key="3">
    <source>
        <dbReference type="Proteomes" id="UP000016932"/>
    </source>
</evidence>
<evidence type="ECO:0000313" key="2">
    <source>
        <dbReference type="EMBL" id="EME80246.1"/>
    </source>
</evidence>
<dbReference type="HOGENOM" id="CLU_744194_0_0_1"/>
<reference evidence="2 3" key="1">
    <citation type="journal article" date="2012" name="PLoS Pathog.">
        <title>Diverse lifestyles and strategies of plant pathogenesis encoded in the genomes of eighteen Dothideomycetes fungi.</title>
        <authorList>
            <person name="Ohm R.A."/>
            <person name="Feau N."/>
            <person name="Henrissat B."/>
            <person name="Schoch C.L."/>
            <person name="Horwitz B.A."/>
            <person name="Barry K.W."/>
            <person name="Condon B.J."/>
            <person name="Copeland A.C."/>
            <person name="Dhillon B."/>
            <person name="Glaser F."/>
            <person name="Hesse C.N."/>
            <person name="Kosti I."/>
            <person name="LaButti K."/>
            <person name="Lindquist E.A."/>
            <person name="Lucas S."/>
            <person name="Salamov A.A."/>
            <person name="Bradshaw R.E."/>
            <person name="Ciuffetti L."/>
            <person name="Hamelin R.C."/>
            <person name="Kema G.H.J."/>
            <person name="Lawrence C."/>
            <person name="Scott J.A."/>
            <person name="Spatafora J.W."/>
            <person name="Turgeon B.G."/>
            <person name="de Wit P.J.G.M."/>
            <person name="Zhong S."/>
            <person name="Goodwin S.B."/>
            <person name="Grigoriev I.V."/>
        </authorList>
    </citation>
    <scope>NUCLEOTIDE SEQUENCE [LARGE SCALE GENOMIC DNA]</scope>
    <source>
        <strain evidence="2 3">CIRAD86</strain>
    </source>
</reference>
<dbReference type="RefSeq" id="XP_007928925.1">
    <property type="nucleotide sequence ID" value="XM_007930734.1"/>
</dbReference>
<dbReference type="OrthoDB" id="4156714at2759"/>
<proteinExistence type="predicted"/>
<organism evidence="2 3">
    <name type="scientific">Pseudocercospora fijiensis (strain CIRAD86)</name>
    <name type="common">Black leaf streak disease fungus</name>
    <name type="synonym">Mycosphaerella fijiensis</name>
    <dbReference type="NCBI Taxonomy" id="383855"/>
    <lineage>
        <taxon>Eukaryota</taxon>
        <taxon>Fungi</taxon>
        <taxon>Dikarya</taxon>
        <taxon>Ascomycota</taxon>
        <taxon>Pezizomycotina</taxon>
        <taxon>Dothideomycetes</taxon>
        <taxon>Dothideomycetidae</taxon>
        <taxon>Mycosphaerellales</taxon>
        <taxon>Mycosphaerellaceae</taxon>
        <taxon>Pseudocercospora</taxon>
    </lineage>
</organism>
<feature type="coiled-coil region" evidence="1">
    <location>
        <begin position="209"/>
        <end position="264"/>
    </location>
</feature>
<dbReference type="AlphaFoldDB" id="M3A6M8"/>
<accession>M3A6M8</accession>
<dbReference type="EMBL" id="KB446561">
    <property type="protein sequence ID" value="EME80246.1"/>
    <property type="molecule type" value="Genomic_DNA"/>
</dbReference>
<dbReference type="KEGG" id="pfj:MYCFIDRAFT_78007"/>
<dbReference type="VEuPathDB" id="FungiDB:MYCFIDRAFT_78007"/>